<dbReference type="GO" id="GO:0006633">
    <property type="term" value="P:fatty acid biosynthetic process"/>
    <property type="evidence" value="ECO:0007669"/>
    <property type="project" value="TreeGrafter"/>
</dbReference>
<dbReference type="FunFam" id="3.40.50.720:FF:000084">
    <property type="entry name" value="Short-chain dehydrogenase reductase"/>
    <property type="match status" value="1"/>
</dbReference>
<name>A0A5B0X0Q9_9GAMM</name>
<comment type="caution">
    <text evidence="4">The sequence shown here is derived from an EMBL/GenBank/DDBJ whole genome shotgun (WGS) entry which is preliminary data.</text>
</comment>
<dbReference type="PRINTS" id="PR00080">
    <property type="entry name" value="SDRFAMILY"/>
</dbReference>
<keyword evidence="2 4" id="KW-0560">Oxidoreductase</keyword>
<protein>
    <submittedName>
        <fullName evidence="4">Glucose 1-dehydrogenase</fullName>
        <ecNumber evidence="4">1.1.1.47</ecNumber>
    </submittedName>
</protein>
<evidence type="ECO:0000313" key="5">
    <source>
        <dbReference type="Proteomes" id="UP000323708"/>
    </source>
</evidence>
<gene>
    <name evidence="4" type="ORF">F0M18_08425</name>
</gene>
<dbReference type="InterPro" id="IPR002347">
    <property type="entry name" value="SDR_fam"/>
</dbReference>
<dbReference type="SMART" id="SM00822">
    <property type="entry name" value="PKS_KR"/>
    <property type="match status" value="1"/>
</dbReference>
<dbReference type="AlphaFoldDB" id="A0A5B0X0Q9"/>
<evidence type="ECO:0000256" key="2">
    <source>
        <dbReference type="ARBA" id="ARBA00023002"/>
    </source>
</evidence>
<dbReference type="NCBIfam" id="NF005559">
    <property type="entry name" value="PRK07231.1"/>
    <property type="match status" value="1"/>
</dbReference>
<sequence length="253" mass="26670">MFSLEGRVAMVSGASSGLGERFATVLAEHGAKVVCVARRMDALLEVAGRISESGGQALAVSADVTDQEAVAMAFDKAEAEFGTVDILVNCAGIQSMASVLDMSDEQFTSVMDINVSGLWRAAKECAVRLVDAKKPGSIINIASILGLQARAESSNYCASKAAVLHMTKSLALDLMPYGIRVNAMAPGYFETKLTSWWLESEEGQLAKSRLPAGRFGNLEELDGPLLLLASDASSYMSGSVLTIDAAHSVSILQ</sequence>
<dbReference type="CDD" id="cd05233">
    <property type="entry name" value="SDR_c"/>
    <property type="match status" value="1"/>
</dbReference>
<dbReference type="PANTHER" id="PTHR42760:SF133">
    <property type="entry name" value="3-OXOACYL-[ACYL-CARRIER-PROTEIN] REDUCTASE"/>
    <property type="match status" value="1"/>
</dbReference>
<accession>A0A5B0X0Q9</accession>
<dbReference type="PRINTS" id="PR00081">
    <property type="entry name" value="GDHRDH"/>
</dbReference>
<dbReference type="GO" id="GO:0048038">
    <property type="term" value="F:quinone binding"/>
    <property type="evidence" value="ECO:0007669"/>
    <property type="project" value="TreeGrafter"/>
</dbReference>
<dbReference type="InterPro" id="IPR036291">
    <property type="entry name" value="NAD(P)-bd_dom_sf"/>
</dbReference>
<dbReference type="Proteomes" id="UP000323708">
    <property type="component" value="Unassembled WGS sequence"/>
</dbReference>
<dbReference type="InterPro" id="IPR020904">
    <property type="entry name" value="Sc_DH/Rdtase_CS"/>
</dbReference>
<evidence type="ECO:0000313" key="4">
    <source>
        <dbReference type="EMBL" id="KAA1192900.1"/>
    </source>
</evidence>
<evidence type="ECO:0000259" key="3">
    <source>
        <dbReference type="SMART" id="SM00822"/>
    </source>
</evidence>
<evidence type="ECO:0000256" key="1">
    <source>
        <dbReference type="ARBA" id="ARBA00006484"/>
    </source>
</evidence>
<dbReference type="RefSeq" id="WP_149610958.1">
    <property type="nucleotide sequence ID" value="NZ_VTUX01000003.1"/>
</dbReference>
<proteinExistence type="inferred from homology"/>
<dbReference type="PANTHER" id="PTHR42760">
    <property type="entry name" value="SHORT-CHAIN DEHYDROGENASES/REDUCTASES FAMILY MEMBER"/>
    <property type="match status" value="1"/>
</dbReference>
<comment type="similarity">
    <text evidence="1">Belongs to the short-chain dehydrogenases/reductases (SDR) family.</text>
</comment>
<dbReference type="SUPFAM" id="SSF51735">
    <property type="entry name" value="NAD(P)-binding Rossmann-fold domains"/>
    <property type="match status" value="1"/>
</dbReference>
<reference evidence="4 5" key="1">
    <citation type="submission" date="2019-09" db="EMBL/GenBank/DDBJ databases">
        <authorList>
            <person name="Chen X.-Y."/>
        </authorList>
    </citation>
    <scope>NUCLEOTIDE SEQUENCE [LARGE SCALE GENOMIC DNA]</scope>
    <source>
        <strain evidence="4 5">NY5</strain>
    </source>
</reference>
<dbReference type="Gene3D" id="3.40.50.720">
    <property type="entry name" value="NAD(P)-binding Rossmann-like Domain"/>
    <property type="match status" value="1"/>
</dbReference>
<dbReference type="EMBL" id="VTUX01000003">
    <property type="protein sequence ID" value="KAA1192900.1"/>
    <property type="molecule type" value="Genomic_DNA"/>
</dbReference>
<keyword evidence="5" id="KW-1185">Reference proteome</keyword>
<dbReference type="GO" id="GO:0047936">
    <property type="term" value="F:glucose 1-dehydrogenase [NAD(P)+] activity"/>
    <property type="evidence" value="ECO:0007669"/>
    <property type="project" value="UniProtKB-EC"/>
</dbReference>
<dbReference type="PROSITE" id="PS00061">
    <property type="entry name" value="ADH_SHORT"/>
    <property type="match status" value="1"/>
</dbReference>
<dbReference type="EC" id="1.1.1.47" evidence="4"/>
<feature type="domain" description="Ketoreductase" evidence="3">
    <location>
        <begin position="7"/>
        <end position="187"/>
    </location>
</feature>
<organism evidence="4 5">
    <name type="scientific">Pseudohalioglobus sediminis</name>
    <dbReference type="NCBI Taxonomy" id="2606449"/>
    <lineage>
        <taxon>Bacteria</taxon>
        <taxon>Pseudomonadati</taxon>
        <taxon>Pseudomonadota</taxon>
        <taxon>Gammaproteobacteria</taxon>
        <taxon>Cellvibrionales</taxon>
        <taxon>Halieaceae</taxon>
        <taxon>Pseudohalioglobus</taxon>
    </lineage>
</organism>
<dbReference type="InterPro" id="IPR057326">
    <property type="entry name" value="KR_dom"/>
</dbReference>
<dbReference type="Pfam" id="PF13561">
    <property type="entry name" value="adh_short_C2"/>
    <property type="match status" value="1"/>
</dbReference>